<dbReference type="RefSeq" id="WP_085847326.1">
    <property type="nucleotide sequence ID" value="NZ_FNZV01000001.1"/>
</dbReference>
<reference evidence="3 4" key="1">
    <citation type="submission" date="2017-03" db="EMBL/GenBank/DDBJ databases">
        <authorList>
            <person name="Afonso C.L."/>
            <person name="Miller P.J."/>
            <person name="Scott M.A."/>
            <person name="Spackman E."/>
            <person name="Goraichik I."/>
            <person name="Dimitrov K.M."/>
            <person name="Suarez D.L."/>
            <person name="Swayne D.E."/>
        </authorList>
    </citation>
    <scope>NUCLEOTIDE SEQUENCE [LARGE SCALE GENOMIC DNA]</scope>
    <source>
        <strain evidence="3 4">CECT 7971</strain>
    </source>
</reference>
<name>A0A1Y5RIU7_9RHOB</name>
<evidence type="ECO:0000313" key="3">
    <source>
        <dbReference type="EMBL" id="SLN17202.1"/>
    </source>
</evidence>
<dbReference type="EMBL" id="FWFW01000001">
    <property type="protein sequence ID" value="SLN17202.1"/>
    <property type="molecule type" value="Genomic_DNA"/>
</dbReference>
<organism evidence="3 4">
    <name type="scientific">Pacificibacter marinus</name>
    <dbReference type="NCBI Taxonomy" id="658057"/>
    <lineage>
        <taxon>Bacteria</taxon>
        <taxon>Pseudomonadati</taxon>
        <taxon>Pseudomonadota</taxon>
        <taxon>Alphaproteobacteria</taxon>
        <taxon>Rhodobacterales</taxon>
        <taxon>Roseobacteraceae</taxon>
        <taxon>Pacificibacter</taxon>
    </lineage>
</organism>
<evidence type="ECO:0000313" key="4">
    <source>
        <dbReference type="Proteomes" id="UP000193307"/>
    </source>
</evidence>
<evidence type="ECO:0000259" key="2">
    <source>
        <dbReference type="PROSITE" id="PS51387"/>
    </source>
</evidence>
<dbReference type="SUPFAM" id="SSF56176">
    <property type="entry name" value="FAD-binding/transporter-associated domain-like"/>
    <property type="match status" value="1"/>
</dbReference>
<feature type="domain" description="FAD-binding PCMH-type" evidence="2">
    <location>
        <begin position="13"/>
        <end position="180"/>
    </location>
</feature>
<protein>
    <submittedName>
        <fullName evidence="3">Putative decaprenylphosphoryl-beta-D-ribose oxidase</fullName>
        <ecNumber evidence="3">1.-.-.-</ecNumber>
    </submittedName>
</protein>
<dbReference type="GO" id="GO:0016899">
    <property type="term" value="F:oxidoreductase activity, acting on the CH-OH group of donors, oxygen as acceptor"/>
    <property type="evidence" value="ECO:0007669"/>
    <property type="project" value="InterPro"/>
</dbReference>
<dbReference type="OrthoDB" id="143770at2"/>
<dbReference type="Pfam" id="PF01565">
    <property type="entry name" value="FAD_binding_4"/>
    <property type="match status" value="1"/>
</dbReference>
<gene>
    <name evidence="3" type="primary">dprE1</name>
    <name evidence="3" type="ORF">PAM7971_00435</name>
</gene>
<dbReference type="PANTHER" id="PTHR43762:SF1">
    <property type="entry name" value="D-ARABINONO-1,4-LACTONE OXIDASE"/>
    <property type="match status" value="1"/>
</dbReference>
<dbReference type="AlphaFoldDB" id="A0A1Y5RIU7"/>
<accession>A0A1Y5RIU7</accession>
<dbReference type="InterPro" id="IPR006094">
    <property type="entry name" value="Oxid_FAD_bind_N"/>
</dbReference>
<dbReference type="InterPro" id="IPR036318">
    <property type="entry name" value="FAD-bd_PCMH-like_sf"/>
</dbReference>
<evidence type="ECO:0000256" key="1">
    <source>
        <dbReference type="ARBA" id="ARBA00022827"/>
    </source>
</evidence>
<dbReference type="PANTHER" id="PTHR43762">
    <property type="entry name" value="L-GULONOLACTONE OXIDASE"/>
    <property type="match status" value="1"/>
</dbReference>
<keyword evidence="1" id="KW-0274">FAD</keyword>
<sequence length="448" mass="48045">MSWKTLETTGWGRAHTATGDVARPERATQLKRLLAAAMMPAFGMRRSYGDAPLNSAGPSLDMTRLDRVLSFDSTTGVVHVEAGLPIGDLGRMFAAKGWIPPVMPGTGFATIGGCIANDVHGKNHHVVGSFGQHVIEITLIQGDKSRKITLKSAPNLFKATVGGLGQTGVIASAKLQLAPCKGDLMVLTERRIDGLDDFFDAFDDSRSDYTVGWIDATAKGANLGRGVLEESEITSGINPGSGKPKSVPFNAPAWALSAPVVRIFNELYFRRVPASGRTSVKPITDPFFPLDTIHNWNRLYGKAGFNQFQCVVPLDATKCLRIMLERISASGLASPLAVLKKMGPGRGGYMSFPMEGYTLAVDFPNRSGAAYLIRDLTDLAKDAGGRIYFAKDGVAQAKQVEGMYPDQTAWQKAVAKADPDGALETDLVRRLELRSPPHTVTPATGGNV</sequence>
<keyword evidence="3" id="KW-0560">Oxidoreductase</keyword>
<dbReference type="GO" id="GO:0071949">
    <property type="term" value="F:FAD binding"/>
    <property type="evidence" value="ECO:0007669"/>
    <property type="project" value="InterPro"/>
</dbReference>
<dbReference type="STRING" id="658057.SAMN04488032_101215"/>
<dbReference type="InterPro" id="IPR016166">
    <property type="entry name" value="FAD-bd_PCMH"/>
</dbReference>
<dbReference type="Proteomes" id="UP000193307">
    <property type="component" value="Unassembled WGS sequence"/>
</dbReference>
<proteinExistence type="predicted"/>
<dbReference type="PROSITE" id="PS51387">
    <property type="entry name" value="FAD_PCMH"/>
    <property type="match status" value="1"/>
</dbReference>
<dbReference type="InterPro" id="IPR010031">
    <property type="entry name" value="FAD_lactone_oxidase-like"/>
</dbReference>
<dbReference type="EC" id="1.-.-.-" evidence="3"/>
<dbReference type="Gene3D" id="3.30.465.10">
    <property type="match status" value="1"/>
</dbReference>
<keyword evidence="4" id="KW-1185">Reference proteome</keyword>
<keyword evidence="1" id="KW-0285">Flavoprotein</keyword>
<dbReference type="InterPro" id="IPR016169">
    <property type="entry name" value="FAD-bd_PCMH_sub2"/>
</dbReference>